<evidence type="ECO:0000256" key="5">
    <source>
        <dbReference type="ARBA" id="ARBA00023002"/>
    </source>
</evidence>
<dbReference type="InterPro" id="IPR000172">
    <property type="entry name" value="GMC_OxRdtase_N"/>
</dbReference>
<dbReference type="Proteomes" id="UP001627154">
    <property type="component" value="Unassembled WGS sequence"/>
</dbReference>
<protein>
    <recommendedName>
        <fullName evidence="6">Glucose-methanol-choline oxidoreductase N-terminal domain-containing protein</fullName>
    </recommendedName>
</protein>
<dbReference type="Gene3D" id="4.10.450.10">
    <property type="entry name" value="Glucose Oxidase, domain 2"/>
    <property type="match status" value="1"/>
</dbReference>
<keyword evidence="3" id="KW-0285">Flavoprotein</keyword>
<name>A0ABD2X4W5_9HYME</name>
<dbReference type="SUPFAM" id="SSF51905">
    <property type="entry name" value="FAD/NAD(P)-binding domain"/>
    <property type="match status" value="1"/>
</dbReference>
<reference evidence="7 8" key="1">
    <citation type="journal article" date="2024" name="bioRxiv">
        <title>A reference genome for Trichogramma kaykai: A tiny desert-dwelling parasitoid wasp with competing sex-ratio distorters.</title>
        <authorList>
            <person name="Culotta J."/>
            <person name="Lindsey A.R."/>
        </authorList>
    </citation>
    <scope>NUCLEOTIDE SEQUENCE [LARGE SCALE GENOMIC DNA]</scope>
    <source>
        <strain evidence="7 8">KSX58</strain>
    </source>
</reference>
<dbReference type="InterPro" id="IPR027424">
    <property type="entry name" value="Glucose_Oxidase_domain_2"/>
</dbReference>
<feature type="domain" description="Glucose-methanol-choline oxidoreductase N-terminal" evidence="6">
    <location>
        <begin position="146"/>
        <end position="160"/>
    </location>
</feature>
<dbReference type="GO" id="GO:0016491">
    <property type="term" value="F:oxidoreductase activity"/>
    <property type="evidence" value="ECO:0007669"/>
    <property type="project" value="UniProtKB-KW"/>
</dbReference>
<evidence type="ECO:0000259" key="6">
    <source>
        <dbReference type="PROSITE" id="PS00624"/>
    </source>
</evidence>
<evidence type="ECO:0000313" key="8">
    <source>
        <dbReference type="Proteomes" id="UP001627154"/>
    </source>
</evidence>
<accession>A0ABD2X4W5</accession>
<evidence type="ECO:0000256" key="3">
    <source>
        <dbReference type="ARBA" id="ARBA00022630"/>
    </source>
</evidence>
<evidence type="ECO:0000313" key="7">
    <source>
        <dbReference type="EMBL" id="KAL3400140.1"/>
    </source>
</evidence>
<dbReference type="InterPro" id="IPR036188">
    <property type="entry name" value="FAD/NAD-bd_sf"/>
</dbReference>
<dbReference type="PANTHER" id="PTHR11552">
    <property type="entry name" value="GLUCOSE-METHANOL-CHOLINE GMC OXIDOREDUCTASE"/>
    <property type="match status" value="1"/>
</dbReference>
<keyword evidence="5" id="KW-0560">Oxidoreductase</keyword>
<sequence>MLPYLKKMERFNAPLVTNIDLNLHGFEGPVDIVNYDFSSILMKTFVEAGMELGLTPVDLNGRSPNGFSYMQTNHRNGKRLTSNSAYLNPVKDRKNLFVTLHSRVNKVLIDPNTKTAYGVEFEKSSSLFSAKTITALATKEVILSAGPLGSPKILMLSGIGPAEHLQELNVNLIQNAPVGKNLMDHAGYISMRYKVDQDIGFGLQEIFN</sequence>
<organism evidence="7 8">
    <name type="scientific">Trichogramma kaykai</name>
    <dbReference type="NCBI Taxonomy" id="54128"/>
    <lineage>
        <taxon>Eukaryota</taxon>
        <taxon>Metazoa</taxon>
        <taxon>Ecdysozoa</taxon>
        <taxon>Arthropoda</taxon>
        <taxon>Hexapoda</taxon>
        <taxon>Insecta</taxon>
        <taxon>Pterygota</taxon>
        <taxon>Neoptera</taxon>
        <taxon>Endopterygota</taxon>
        <taxon>Hymenoptera</taxon>
        <taxon>Apocrita</taxon>
        <taxon>Proctotrupomorpha</taxon>
        <taxon>Chalcidoidea</taxon>
        <taxon>Trichogrammatidae</taxon>
        <taxon>Trichogramma</taxon>
    </lineage>
</organism>
<dbReference type="PANTHER" id="PTHR11552:SF147">
    <property type="entry name" value="CHOLINE DEHYDROGENASE, MITOCHONDRIAL"/>
    <property type="match status" value="1"/>
</dbReference>
<evidence type="ECO:0000256" key="4">
    <source>
        <dbReference type="ARBA" id="ARBA00022827"/>
    </source>
</evidence>
<keyword evidence="8" id="KW-1185">Reference proteome</keyword>
<dbReference type="PROSITE" id="PS00624">
    <property type="entry name" value="GMC_OXRED_2"/>
    <property type="match status" value="1"/>
</dbReference>
<dbReference type="Pfam" id="PF00732">
    <property type="entry name" value="GMC_oxred_N"/>
    <property type="match status" value="1"/>
</dbReference>
<proteinExistence type="inferred from homology"/>
<dbReference type="Gene3D" id="3.30.560.10">
    <property type="entry name" value="Glucose Oxidase, domain 3"/>
    <property type="match status" value="1"/>
</dbReference>
<dbReference type="AlphaFoldDB" id="A0ABD2X4W5"/>
<comment type="similarity">
    <text evidence="2">Belongs to the GMC oxidoreductase family.</text>
</comment>
<evidence type="ECO:0000256" key="1">
    <source>
        <dbReference type="ARBA" id="ARBA00001974"/>
    </source>
</evidence>
<evidence type="ECO:0000256" key="2">
    <source>
        <dbReference type="ARBA" id="ARBA00010790"/>
    </source>
</evidence>
<keyword evidence="4" id="KW-0274">FAD</keyword>
<dbReference type="InterPro" id="IPR012132">
    <property type="entry name" value="GMC_OxRdtase"/>
</dbReference>
<comment type="cofactor">
    <cofactor evidence="1">
        <name>FAD</name>
        <dbReference type="ChEBI" id="CHEBI:57692"/>
    </cofactor>
</comment>
<gene>
    <name evidence="7" type="ORF">TKK_006486</name>
</gene>
<dbReference type="Gene3D" id="3.50.50.60">
    <property type="entry name" value="FAD/NAD(P)-binding domain"/>
    <property type="match status" value="1"/>
</dbReference>
<comment type="caution">
    <text evidence="7">The sequence shown here is derived from an EMBL/GenBank/DDBJ whole genome shotgun (WGS) entry which is preliminary data.</text>
</comment>
<dbReference type="EMBL" id="JBJJXI010000052">
    <property type="protein sequence ID" value="KAL3400140.1"/>
    <property type="molecule type" value="Genomic_DNA"/>
</dbReference>